<organism evidence="1 2">
    <name type="scientific">Pseudomonas phage vB_PseuGesM_254</name>
    <dbReference type="NCBI Taxonomy" id="3092638"/>
    <lineage>
        <taxon>Viruses</taxon>
        <taxon>Duplodnaviria</taxon>
        <taxon>Heunggongvirae</taxon>
        <taxon>Uroviricota</taxon>
        <taxon>Caudoviricetes</taxon>
        <taxon>Vandenendeviridae</taxon>
        <taxon>Chemalvirus</taxon>
        <taxon>Chemalvirus PseuGes254</taxon>
    </lineage>
</organism>
<keyword evidence="2" id="KW-1185">Reference proteome</keyword>
<dbReference type="Proteomes" id="UP001305174">
    <property type="component" value="Segment"/>
</dbReference>
<accession>A0AAX4G750</accession>
<protein>
    <submittedName>
        <fullName evidence="1">DUF551 domain-containing protein</fullName>
    </submittedName>
</protein>
<reference evidence="2" key="1">
    <citation type="submission" date="2024-05" db="EMBL/GenBank/DDBJ databases">
        <authorList>
            <person name="Tikunov A.Y."/>
            <person name="Morozova V.V."/>
            <person name="Kozlova Y.N."/>
            <person name="Tikunova N.V."/>
            <person name="Babkin I.V."/>
        </authorList>
    </citation>
    <scope>NUCLEOTIDE SEQUENCE [LARGE SCALE GENOMIC DNA]</scope>
</reference>
<dbReference type="EMBL" id="OR575930">
    <property type="protein sequence ID" value="WOZ57510.1"/>
    <property type="molecule type" value="Genomic_DNA"/>
</dbReference>
<evidence type="ECO:0000313" key="2">
    <source>
        <dbReference type="Proteomes" id="UP001305174"/>
    </source>
</evidence>
<evidence type="ECO:0000313" key="1">
    <source>
        <dbReference type="EMBL" id="WOZ57510.1"/>
    </source>
</evidence>
<proteinExistence type="predicted"/>
<sequence>MNNQTIDGVNRSLLEKLMWVYYPESNTHRCRICERTDFEGHESECELSALLDMPTPEPLYAEQATPKPELTVWYGAMPESNGKTNWTAMLHRKDDPWGGITLDRSEYPDQVRYEADRMRYMIGEIDIEPCILDYDGELHSGYKGEQ</sequence>
<name>A0AAX4G750_9CAUD</name>